<feature type="region of interest" description="Disordered" evidence="1">
    <location>
        <begin position="1"/>
        <end position="27"/>
    </location>
</feature>
<keyword evidence="3" id="KW-1185">Reference proteome</keyword>
<gene>
    <name evidence="2" type="ORF">X777_15019</name>
</gene>
<name>A0A026WS24_OOCBI</name>
<dbReference type="EMBL" id="KK107119">
    <property type="protein sequence ID" value="EZA58850.1"/>
    <property type="molecule type" value="Genomic_DNA"/>
</dbReference>
<evidence type="ECO:0000256" key="1">
    <source>
        <dbReference type="SAM" id="MobiDB-lite"/>
    </source>
</evidence>
<sequence length="121" mass="13925">LCNGRRAPRRSYGFRHKNRETTRKKRKPPLIVAHDASACENVAFPLGLRPRKDPSVEIYIERQTLAPTRGEKKEMAKRTTKAGRELAREEGGIKTKKEEESMVPQRRLQKASSRRDTNASR</sequence>
<reference evidence="2 3" key="1">
    <citation type="journal article" date="2014" name="Curr. Biol.">
        <title>The genome of the clonal raider ant Cerapachys biroi.</title>
        <authorList>
            <person name="Oxley P.R."/>
            <person name="Ji L."/>
            <person name="Fetter-Pruneda I."/>
            <person name="McKenzie S.K."/>
            <person name="Li C."/>
            <person name="Hu H."/>
            <person name="Zhang G."/>
            <person name="Kronauer D.J."/>
        </authorList>
    </citation>
    <scope>NUCLEOTIDE SEQUENCE [LARGE SCALE GENOMIC DNA]</scope>
</reference>
<evidence type="ECO:0000313" key="2">
    <source>
        <dbReference type="EMBL" id="EZA58850.1"/>
    </source>
</evidence>
<feature type="compositionally biased region" description="Basic and acidic residues" evidence="1">
    <location>
        <begin position="69"/>
        <end position="100"/>
    </location>
</feature>
<proteinExistence type="predicted"/>
<organism evidence="2 3">
    <name type="scientific">Ooceraea biroi</name>
    <name type="common">Clonal raider ant</name>
    <name type="synonym">Cerapachys biroi</name>
    <dbReference type="NCBI Taxonomy" id="2015173"/>
    <lineage>
        <taxon>Eukaryota</taxon>
        <taxon>Metazoa</taxon>
        <taxon>Ecdysozoa</taxon>
        <taxon>Arthropoda</taxon>
        <taxon>Hexapoda</taxon>
        <taxon>Insecta</taxon>
        <taxon>Pterygota</taxon>
        <taxon>Neoptera</taxon>
        <taxon>Endopterygota</taxon>
        <taxon>Hymenoptera</taxon>
        <taxon>Apocrita</taxon>
        <taxon>Aculeata</taxon>
        <taxon>Formicoidea</taxon>
        <taxon>Formicidae</taxon>
        <taxon>Dorylinae</taxon>
        <taxon>Ooceraea</taxon>
    </lineage>
</organism>
<dbReference type="Proteomes" id="UP000053097">
    <property type="component" value="Unassembled WGS sequence"/>
</dbReference>
<feature type="non-terminal residue" evidence="2">
    <location>
        <position position="1"/>
    </location>
</feature>
<accession>A0A026WS24</accession>
<feature type="non-terminal residue" evidence="2">
    <location>
        <position position="121"/>
    </location>
</feature>
<feature type="region of interest" description="Disordered" evidence="1">
    <location>
        <begin position="67"/>
        <end position="121"/>
    </location>
</feature>
<dbReference type="AlphaFoldDB" id="A0A026WS24"/>
<protein>
    <submittedName>
        <fullName evidence="2">Uncharacterized protein</fullName>
    </submittedName>
</protein>
<evidence type="ECO:0000313" key="3">
    <source>
        <dbReference type="Proteomes" id="UP000053097"/>
    </source>
</evidence>